<accession>A0ABW5J943</accession>
<dbReference type="Gene3D" id="3.30.110.70">
    <property type="entry name" value="Hypothetical protein apc22750. Chain B"/>
    <property type="match status" value="1"/>
</dbReference>
<reference evidence="3" key="1">
    <citation type="journal article" date="2019" name="Int. J. Syst. Evol. Microbiol.">
        <title>The Global Catalogue of Microorganisms (GCM) 10K type strain sequencing project: providing services to taxonomists for standard genome sequencing and annotation.</title>
        <authorList>
            <consortium name="The Broad Institute Genomics Platform"/>
            <consortium name="The Broad Institute Genome Sequencing Center for Infectious Disease"/>
            <person name="Wu L."/>
            <person name="Ma J."/>
        </authorList>
    </citation>
    <scope>NUCLEOTIDE SEQUENCE [LARGE SCALE GENOMIC DNA]</scope>
    <source>
        <strain evidence="3">KCTC 52344</strain>
    </source>
</reference>
<keyword evidence="3" id="KW-1185">Reference proteome</keyword>
<dbReference type="InterPro" id="IPR035439">
    <property type="entry name" value="UPF0145_dom_sf"/>
</dbReference>
<evidence type="ECO:0000313" key="2">
    <source>
        <dbReference type="EMBL" id="MFD2522562.1"/>
    </source>
</evidence>
<dbReference type="Proteomes" id="UP001597510">
    <property type="component" value="Unassembled WGS sequence"/>
</dbReference>
<dbReference type="InterPro" id="IPR002765">
    <property type="entry name" value="UPF0145_YbjQ-like"/>
</dbReference>
<proteinExistence type="inferred from homology"/>
<dbReference type="RefSeq" id="WP_340237538.1">
    <property type="nucleotide sequence ID" value="NZ_JBBEWC010000008.1"/>
</dbReference>
<organism evidence="2 3">
    <name type="scientific">Emticicia soli</name>
    <dbReference type="NCBI Taxonomy" id="2027878"/>
    <lineage>
        <taxon>Bacteria</taxon>
        <taxon>Pseudomonadati</taxon>
        <taxon>Bacteroidota</taxon>
        <taxon>Cytophagia</taxon>
        <taxon>Cytophagales</taxon>
        <taxon>Leadbetterellaceae</taxon>
        <taxon>Emticicia</taxon>
    </lineage>
</organism>
<dbReference type="Pfam" id="PF01906">
    <property type="entry name" value="YbjQ_1"/>
    <property type="match status" value="1"/>
</dbReference>
<dbReference type="EMBL" id="JBHULC010000021">
    <property type="protein sequence ID" value="MFD2522562.1"/>
    <property type="molecule type" value="Genomic_DNA"/>
</dbReference>
<gene>
    <name evidence="2" type="ORF">ACFSR2_16815</name>
</gene>
<evidence type="ECO:0000256" key="1">
    <source>
        <dbReference type="ARBA" id="ARBA00010751"/>
    </source>
</evidence>
<dbReference type="SUPFAM" id="SSF117782">
    <property type="entry name" value="YbjQ-like"/>
    <property type="match status" value="1"/>
</dbReference>
<protein>
    <submittedName>
        <fullName evidence="2">Heavy metal-binding domain-containing protein</fullName>
    </submittedName>
</protein>
<comment type="caution">
    <text evidence="2">The sequence shown here is derived from an EMBL/GenBank/DDBJ whole genome shotgun (WGS) entry which is preliminary data.</text>
</comment>
<sequence length="211" mass="23845">MENCPNCGAKINPNSFFSPNSLLSQKEIDLINYFTEDKIEGYCTNCGSQPFQEALASLNLEIEEIKEKQINALSNSVLCLNLQSPLGWDYDIVNIVTSKATIESNFLRGLTQEINDLFGVESGVIYKRISETEKNCLDMLRIHCLRFGGNAVIGVNISYYEIGEQKSLIMICITGTAIKVKNTSVFPEETRKGVEDFNFYTQKLWELEQIK</sequence>
<dbReference type="PANTHER" id="PTHR34068:SF1">
    <property type="entry name" value="UPF0145 PROTEIN YBJQ"/>
    <property type="match status" value="1"/>
</dbReference>
<dbReference type="PANTHER" id="PTHR34068">
    <property type="entry name" value="UPF0145 PROTEIN YBJQ"/>
    <property type="match status" value="1"/>
</dbReference>
<comment type="similarity">
    <text evidence="1">Belongs to the UPF0145 family.</text>
</comment>
<evidence type="ECO:0000313" key="3">
    <source>
        <dbReference type="Proteomes" id="UP001597510"/>
    </source>
</evidence>
<name>A0ABW5J943_9BACT</name>